<evidence type="ECO:0000313" key="4">
    <source>
        <dbReference type="EMBL" id="CUU60591.1"/>
    </source>
</evidence>
<evidence type="ECO:0000313" key="5">
    <source>
        <dbReference type="Proteomes" id="UP000198802"/>
    </source>
</evidence>
<dbReference type="PANTHER" id="PTHR30137">
    <property type="entry name" value="LUCIFERASE-LIKE MONOOXYGENASE"/>
    <property type="match status" value="1"/>
</dbReference>
<evidence type="ECO:0000256" key="1">
    <source>
        <dbReference type="ARBA" id="ARBA00023002"/>
    </source>
</evidence>
<dbReference type="InterPro" id="IPR036661">
    <property type="entry name" value="Luciferase-like_sf"/>
</dbReference>
<dbReference type="Pfam" id="PF00296">
    <property type="entry name" value="Bac_luciferase"/>
    <property type="match status" value="1"/>
</dbReference>
<dbReference type="InterPro" id="IPR050766">
    <property type="entry name" value="Bact_Lucif_Oxidored"/>
</dbReference>
<evidence type="ECO:0000259" key="3">
    <source>
        <dbReference type="Pfam" id="PF00296"/>
    </source>
</evidence>
<keyword evidence="2 4" id="KW-0503">Monooxygenase</keyword>
<proteinExistence type="predicted"/>
<keyword evidence="1" id="KW-0560">Oxidoreductase</keyword>
<dbReference type="Proteomes" id="UP000198802">
    <property type="component" value="Unassembled WGS sequence"/>
</dbReference>
<dbReference type="PANTHER" id="PTHR30137:SF8">
    <property type="entry name" value="BLR5498 PROTEIN"/>
    <property type="match status" value="1"/>
</dbReference>
<feature type="domain" description="Luciferase-like" evidence="3">
    <location>
        <begin position="1"/>
        <end position="349"/>
    </location>
</feature>
<dbReference type="Gene3D" id="3.20.20.30">
    <property type="entry name" value="Luciferase-like domain"/>
    <property type="match status" value="1"/>
</dbReference>
<dbReference type="GO" id="GO:0005829">
    <property type="term" value="C:cytosol"/>
    <property type="evidence" value="ECO:0007669"/>
    <property type="project" value="TreeGrafter"/>
</dbReference>
<sequence>MRFSMIFEAQLASPTPDRERQLLRDCVEQAVAAEAAGFDGVWAVEHHSLTRYSHMSAPEIFLAAVAARTSRIRIGHGAVCMPFNFNYPTRVAERIAMLDVLSGGRLDVGAARGATAQEAALANVDPERTYAEIEEALRIIGRAWQEETFEWHGALLDIAAPEGNERHTILPRPVQRPHPPLFLACTKPDTVRRAATYGVGALIFGFAGLDSVRLQKRMHAETVATRTGEEFVSSVVNDSFIALAPTIVLDDAAEARRVGARGQRFFGESIGYWGGRRPTPAGDHTHDDDNIAYMRRLAAEMTARYDRGELPMVKDRSLAAASFNIDHAYGDAETAVDYVRELEAAGVDEVMCLSQMGTVEQEICLETIRQWGENVIPRFRAPGTGDPSSRPGIRAAQEALAATASAAAPVVSA</sequence>
<keyword evidence="5" id="KW-1185">Reference proteome</keyword>
<name>A0A0S4QZJ3_9ACTN</name>
<dbReference type="RefSeq" id="WP_091285795.1">
    <property type="nucleotide sequence ID" value="NZ_FAOZ01000043.1"/>
</dbReference>
<evidence type="ECO:0000256" key="2">
    <source>
        <dbReference type="ARBA" id="ARBA00023033"/>
    </source>
</evidence>
<accession>A0A0S4QZJ3</accession>
<dbReference type="SUPFAM" id="SSF51679">
    <property type="entry name" value="Bacterial luciferase-like"/>
    <property type="match status" value="1"/>
</dbReference>
<organism evidence="4 5">
    <name type="scientific">Parafrankia irregularis</name>
    <dbReference type="NCBI Taxonomy" id="795642"/>
    <lineage>
        <taxon>Bacteria</taxon>
        <taxon>Bacillati</taxon>
        <taxon>Actinomycetota</taxon>
        <taxon>Actinomycetes</taxon>
        <taxon>Frankiales</taxon>
        <taxon>Frankiaceae</taxon>
        <taxon>Parafrankia</taxon>
    </lineage>
</organism>
<gene>
    <name evidence="4" type="ORF">Ga0074812_1437</name>
</gene>
<dbReference type="GO" id="GO:0016705">
    <property type="term" value="F:oxidoreductase activity, acting on paired donors, with incorporation or reduction of molecular oxygen"/>
    <property type="evidence" value="ECO:0007669"/>
    <property type="project" value="InterPro"/>
</dbReference>
<dbReference type="GO" id="GO:0004497">
    <property type="term" value="F:monooxygenase activity"/>
    <property type="evidence" value="ECO:0007669"/>
    <property type="project" value="UniProtKB-KW"/>
</dbReference>
<reference evidence="5" key="1">
    <citation type="submission" date="2015-11" db="EMBL/GenBank/DDBJ databases">
        <authorList>
            <person name="Varghese N."/>
        </authorList>
    </citation>
    <scope>NUCLEOTIDE SEQUENCE [LARGE SCALE GENOMIC DNA]</scope>
    <source>
        <strain evidence="5">DSM 45899</strain>
    </source>
</reference>
<dbReference type="EMBL" id="FAOZ01000043">
    <property type="protein sequence ID" value="CUU60591.1"/>
    <property type="molecule type" value="Genomic_DNA"/>
</dbReference>
<dbReference type="InterPro" id="IPR011251">
    <property type="entry name" value="Luciferase-like_dom"/>
</dbReference>
<dbReference type="AlphaFoldDB" id="A0A0S4QZJ3"/>
<protein>
    <submittedName>
        <fullName evidence="4">Flavin-dependent oxidoreductase, luciferase family (Includes alkanesulfonate monooxygenase SsuD and methylene tetrahydromethanopterin reductase)</fullName>
    </submittedName>
</protein>